<gene>
    <name evidence="1" type="ORF">IN07_05395</name>
</gene>
<protein>
    <submittedName>
        <fullName evidence="1">Uncharacterized protein</fullName>
    </submittedName>
</protein>
<evidence type="ECO:0000313" key="1">
    <source>
        <dbReference type="EMBL" id="KGH47941.1"/>
    </source>
</evidence>
<dbReference type="Proteomes" id="UP000029713">
    <property type="component" value="Unassembled WGS sequence"/>
</dbReference>
<accession>A0A098YDX1</accession>
<comment type="caution">
    <text evidence="1">The sequence shown here is derived from an EMBL/GenBank/DDBJ whole genome shotgun (WGS) entry which is preliminary data.</text>
</comment>
<name>A0A098YDX1_9ACTN</name>
<dbReference type="EMBL" id="JPMX01000015">
    <property type="protein sequence ID" value="KGH47941.1"/>
    <property type="molecule type" value="Genomic_DNA"/>
</dbReference>
<keyword evidence="2" id="KW-1185">Reference proteome</keyword>
<evidence type="ECO:0000313" key="2">
    <source>
        <dbReference type="Proteomes" id="UP000029713"/>
    </source>
</evidence>
<reference evidence="1 2" key="1">
    <citation type="submission" date="2014-07" db="EMBL/GenBank/DDBJ databases">
        <title>Biosystematic studies on Modestobacter strains isolated from extreme hyper-arid desert soil and from historic building.</title>
        <authorList>
            <person name="Bukarasam K."/>
            <person name="Bull A."/>
            <person name="Girard G."/>
            <person name="van Wezel G."/>
            <person name="Goodfellow M."/>
        </authorList>
    </citation>
    <scope>NUCLEOTIDE SEQUENCE [LARGE SCALE GENOMIC DNA]</scope>
    <source>
        <strain evidence="1 2">KNN45-2b</strain>
    </source>
</reference>
<dbReference type="AlphaFoldDB" id="A0A098YDX1"/>
<proteinExistence type="predicted"/>
<sequence>MTATVPVNGAVLRERLLSSALSDRAFADRSGLGDSAVRGMLLRNEVNGSISVADLRRAATEAGMTMGELFDVQALDEPDDSATDDAAVLAQVLHAHKQRQSEDRLAQALGWHLDRLRDAITALDTRLGPVGLRLHRNTMGVTIRPADQRAAHALDRLTTFKDADDGIDHGTARILYATYIGTGSATDMSADHMIKIGALVNRNAVTMGSGVGARVRLTDDAAYAFDVSR</sequence>
<organism evidence="1 2">
    <name type="scientific">Modestobacter caceresii</name>
    <dbReference type="NCBI Taxonomy" id="1522368"/>
    <lineage>
        <taxon>Bacteria</taxon>
        <taxon>Bacillati</taxon>
        <taxon>Actinomycetota</taxon>
        <taxon>Actinomycetes</taxon>
        <taxon>Geodermatophilales</taxon>
        <taxon>Geodermatophilaceae</taxon>
        <taxon>Modestobacter</taxon>
    </lineage>
</organism>
<dbReference type="RefSeq" id="WP_036334097.1">
    <property type="nucleotide sequence ID" value="NZ_JPMX01000015.1"/>
</dbReference>
<dbReference type="OrthoDB" id="5183895at2"/>